<feature type="domain" description="V-SNARE coiled-coil homology" evidence="4">
    <location>
        <begin position="168"/>
        <end position="228"/>
    </location>
</feature>
<dbReference type="FunFam" id="1.20.5.110:FF:000116">
    <property type="entry name" value="Vacuolar v-SNARE"/>
    <property type="match status" value="1"/>
</dbReference>
<dbReference type="GO" id="GO:0006906">
    <property type="term" value="P:vesicle fusion"/>
    <property type="evidence" value="ECO:0007669"/>
    <property type="project" value="UniProtKB-ARBA"/>
</dbReference>
<dbReference type="CDD" id="cd15843">
    <property type="entry name" value="R-SNARE"/>
    <property type="match status" value="1"/>
</dbReference>
<dbReference type="InterPro" id="IPR019005">
    <property type="entry name" value="Vacuolar_R-SNAR_Nyv1_longi_dom"/>
</dbReference>
<feature type="compositionally biased region" description="Low complexity" evidence="2">
    <location>
        <begin position="149"/>
        <end position="163"/>
    </location>
</feature>
<dbReference type="Gene3D" id="1.20.5.110">
    <property type="match status" value="1"/>
</dbReference>
<dbReference type="Pfam" id="PF09426">
    <property type="entry name" value="Nyv1_longin"/>
    <property type="match status" value="1"/>
</dbReference>
<dbReference type="Proteomes" id="UP000008073">
    <property type="component" value="Unassembled WGS sequence"/>
</dbReference>
<dbReference type="Pfam" id="PF00957">
    <property type="entry name" value="Synaptobrevin"/>
    <property type="match status" value="1"/>
</dbReference>
<dbReference type="AlphaFoldDB" id="C7GQR6"/>
<proteinExistence type="predicted"/>
<protein>
    <submittedName>
        <fullName evidence="5">Nyv1p</fullName>
    </submittedName>
</protein>
<dbReference type="Gene3D" id="3.30.450.230">
    <property type="entry name" value="Vacuolar R-SNARE Nyv1, longin domain"/>
    <property type="match status" value="1"/>
</dbReference>
<evidence type="ECO:0000256" key="1">
    <source>
        <dbReference type="PROSITE-ProRule" id="PRU00290"/>
    </source>
</evidence>
<evidence type="ECO:0000256" key="3">
    <source>
        <dbReference type="SAM" id="Phobius"/>
    </source>
</evidence>
<dbReference type="OrthoDB" id="190375at2759"/>
<organism evidence="5 6">
    <name type="scientific">Saccharomyces cerevisiae (strain JAY291)</name>
    <name type="common">Baker's yeast</name>
    <dbReference type="NCBI Taxonomy" id="574961"/>
    <lineage>
        <taxon>Eukaryota</taxon>
        <taxon>Fungi</taxon>
        <taxon>Dikarya</taxon>
        <taxon>Ascomycota</taxon>
        <taxon>Saccharomycotina</taxon>
        <taxon>Saccharomycetes</taxon>
        <taxon>Saccharomycetales</taxon>
        <taxon>Saccharomycetaceae</taxon>
        <taxon>Saccharomyces</taxon>
    </lineage>
</organism>
<evidence type="ECO:0000313" key="6">
    <source>
        <dbReference type="Proteomes" id="UP000008073"/>
    </source>
</evidence>
<reference evidence="5 6" key="1">
    <citation type="journal article" date="2009" name="Genome Res.">
        <title>Genome structure of a Saccharomyces cerevisiae strain widely used in bioethanol production.</title>
        <authorList>
            <person name="Argueso J.L."/>
            <person name="Carazzolle M.F."/>
            <person name="Mieczkowski P.A."/>
            <person name="Duarte F.M."/>
            <person name="Netto O.V."/>
            <person name="Missawa S.K."/>
            <person name="Galzerani F."/>
            <person name="Costa G.G."/>
            <person name="Vidal R.O."/>
            <person name="Noronha M.F."/>
            <person name="Dominska M."/>
            <person name="Andrietta M.G."/>
            <person name="Andrietta S.R."/>
            <person name="Cunha A.F."/>
            <person name="Gomes L.H."/>
            <person name="Tavares F.C."/>
            <person name="Alcarde A.R."/>
            <person name="Dietrich F.S."/>
            <person name="McCusker J.H."/>
            <person name="Petes T.D."/>
            <person name="Pereira G.A."/>
        </authorList>
    </citation>
    <scope>NUCLEOTIDE SEQUENCE [LARGE SCALE GENOMIC DNA]</scope>
    <source>
        <strain evidence="5 6">JAY291</strain>
    </source>
</reference>
<evidence type="ECO:0000259" key="4">
    <source>
        <dbReference type="PROSITE" id="PS50892"/>
    </source>
</evidence>
<keyword evidence="3" id="KW-0472">Membrane</keyword>
<dbReference type="InterPro" id="IPR038426">
    <property type="entry name" value="Nyv1_longin_sf"/>
</dbReference>
<dbReference type="InterPro" id="IPR016444">
    <property type="entry name" value="Synaptobrevin/VAMP"/>
</dbReference>
<keyword evidence="3" id="KW-0812">Transmembrane</keyword>
<feature type="transmembrane region" description="Helical" evidence="3">
    <location>
        <begin position="233"/>
        <end position="253"/>
    </location>
</feature>
<dbReference type="PROSITE" id="PS50892">
    <property type="entry name" value="V_SNARE"/>
    <property type="match status" value="1"/>
</dbReference>
<keyword evidence="1" id="KW-0175">Coiled coil</keyword>
<gene>
    <name evidence="5" type="primary">NYV1</name>
    <name evidence="5" type="ORF">C1Q_02635</name>
</gene>
<dbReference type="InterPro" id="IPR001388">
    <property type="entry name" value="Synaptobrevin-like"/>
</dbReference>
<keyword evidence="3" id="KW-1133">Transmembrane helix</keyword>
<dbReference type="PANTHER" id="PTHR45701">
    <property type="entry name" value="SYNAPTOBREVIN FAMILY MEMBER"/>
    <property type="match status" value="1"/>
</dbReference>
<sequence>MKRFNGISYVEVIKNGETISSCFQPFQKNENYGTITSANEQITPVIFHNLIMDMVLPKVVPIKGNKVTKMSMNLIDGFDCFYSTDDHDPKTVYVCFTLVDIPKILPIRILSGLQEYESNATNELLSSHVGQILDSFHEELVEYRNQTLNSSGNGQSSNGNGQNTISDIGDATEDQIKDVIQIMNDNIDKFLERQERVSLLVDKTSQLNSSSNKFRRKAVNIKEIMWWQKVKNITLLTFTIILFVSAAFMFFYLW</sequence>
<name>C7GQR6_YEAS2</name>
<comment type="caution">
    <text evidence="5">The sequence shown here is derived from an EMBL/GenBank/DDBJ whole genome shotgun (WGS) entry which is preliminary data.</text>
</comment>
<evidence type="ECO:0000313" key="5">
    <source>
        <dbReference type="EMBL" id="EEU06838.1"/>
    </source>
</evidence>
<dbReference type="EMBL" id="ACFL01000129">
    <property type="protein sequence ID" value="EEU06838.1"/>
    <property type="molecule type" value="Genomic_DNA"/>
</dbReference>
<dbReference type="GO" id="GO:0005484">
    <property type="term" value="F:SNAP receptor activity"/>
    <property type="evidence" value="ECO:0007669"/>
    <property type="project" value="UniProtKB-ARBA"/>
</dbReference>
<dbReference type="SUPFAM" id="SSF58038">
    <property type="entry name" value="SNARE fusion complex"/>
    <property type="match status" value="1"/>
</dbReference>
<dbReference type="PRINTS" id="PR00219">
    <property type="entry name" value="SYNAPTOBREVN"/>
</dbReference>
<feature type="region of interest" description="Disordered" evidence="2">
    <location>
        <begin position="148"/>
        <end position="167"/>
    </location>
</feature>
<dbReference type="InterPro" id="IPR042855">
    <property type="entry name" value="V_SNARE_CC"/>
</dbReference>
<dbReference type="GO" id="GO:0031201">
    <property type="term" value="C:SNARE complex"/>
    <property type="evidence" value="ECO:0007669"/>
    <property type="project" value="UniProtKB-ARBA"/>
</dbReference>
<accession>C7GQR6</accession>
<evidence type="ECO:0000256" key="2">
    <source>
        <dbReference type="SAM" id="MobiDB-lite"/>
    </source>
</evidence>
<dbReference type="GO" id="GO:0098588">
    <property type="term" value="C:bounding membrane of organelle"/>
    <property type="evidence" value="ECO:0007669"/>
    <property type="project" value="UniProtKB-ARBA"/>
</dbReference>